<dbReference type="OrthoDB" id="445677at2759"/>
<evidence type="ECO:0000256" key="2">
    <source>
        <dbReference type="ARBA" id="ARBA00019138"/>
    </source>
</evidence>
<dbReference type="InterPro" id="IPR011421">
    <property type="entry name" value="BCNT-C"/>
</dbReference>
<feature type="region of interest" description="Disordered" evidence="3">
    <location>
        <begin position="1"/>
        <end position="187"/>
    </location>
</feature>
<protein>
    <recommendedName>
        <fullName evidence="2">SWR1-complex protein 5</fullName>
    </recommendedName>
</protein>
<feature type="compositionally biased region" description="Low complexity" evidence="3">
    <location>
        <begin position="142"/>
        <end position="155"/>
    </location>
</feature>
<dbReference type="InParanoid" id="A0A165F755"/>
<comment type="similarity">
    <text evidence="1">Belongs to the SWC5 family.</text>
</comment>
<accession>A0A165F755</accession>
<gene>
    <name evidence="5" type="ORF">EXIGLDRAFT_751647</name>
</gene>
<dbReference type="Pfam" id="PF07572">
    <property type="entry name" value="BCNT"/>
    <property type="match status" value="1"/>
</dbReference>
<dbReference type="PANTHER" id="PTHR48407:SF1">
    <property type="entry name" value="CRANIOFACIAL DEVELOPMENT PROTEIN 1"/>
    <property type="match status" value="1"/>
</dbReference>
<dbReference type="EMBL" id="KV426098">
    <property type="protein sequence ID" value="KZV88503.1"/>
    <property type="molecule type" value="Genomic_DNA"/>
</dbReference>
<reference evidence="5 6" key="1">
    <citation type="journal article" date="2016" name="Mol. Biol. Evol.">
        <title>Comparative Genomics of Early-Diverging Mushroom-Forming Fungi Provides Insights into the Origins of Lignocellulose Decay Capabilities.</title>
        <authorList>
            <person name="Nagy L.G."/>
            <person name="Riley R."/>
            <person name="Tritt A."/>
            <person name="Adam C."/>
            <person name="Daum C."/>
            <person name="Floudas D."/>
            <person name="Sun H."/>
            <person name="Yadav J.S."/>
            <person name="Pangilinan J."/>
            <person name="Larsson K.H."/>
            <person name="Matsuura K."/>
            <person name="Barry K."/>
            <person name="Labutti K."/>
            <person name="Kuo R."/>
            <person name="Ohm R.A."/>
            <person name="Bhattacharya S.S."/>
            <person name="Shirouzu T."/>
            <person name="Yoshinaga Y."/>
            <person name="Martin F.M."/>
            <person name="Grigoriev I.V."/>
            <person name="Hibbett D.S."/>
        </authorList>
    </citation>
    <scope>NUCLEOTIDE SEQUENCE [LARGE SCALE GENOMIC DNA]</scope>
    <source>
        <strain evidence="5 6">HHB12029</strain>
    </source>
</reference>
<dbReference type="GO" id="GO:0000812">
    <property type="term" value="C:Swr1 complex"/>
    <property type="evidence" value="ECO:0007669"/>
    <property type="project" value="TreeGrafter"/>
</dbReference>
<keyword evidence="6" id="KW-1185">Reference proteome</keyword>
<evidence type="ECO:0000259" key="4">
    <source>
        <dbReference type="PROSITE" id="PS51279"/>
    </source>
</evidence>
<proteinExistence type="inferred from homology"/>
<dbReference type="STRING" id="1314781.A0A165F755"/>
<feature type="compositionally biased region" description="Low complexity" evidence="3">
    <location>
        <begin position="122"/>
        <end position="135"/>
    </location>
</feature>
<evidence type="ECO:0000256" key="3">
    <source>
        <dbReference type="SAM" id="MobiDB-lite"/>
    </source>
</evidence>
<dbReference type="AlphaFoldDB" id="A0A165F755"/>
<dbReference type="InterPro" id="IPR027124">
    <property type="entry name" value="Swc5/CFDP1/2"/>
</dbReference>
<feature type="compositionally biased region" description="Basic and acidic residues" evidence="3">
    <location>
        <begin position="80"/>
        <end position="92"/>
    </location>
</feature>
<evidence type="ECO:0000313" key="5">
    <source>
        <dbReference type="EMBL" id="KZV88503.1"/>
    </source>
</evidence>
<evidence type="ECO:0000256" key="1">
    <source>
        <dbReference type="ARBA" id="ARBA00010465"/>
    </source>
</evidence>
<sequence length="465" mass="51123">MSTSLLPRPGDTSSDDEDDDYVPPAQDDKLDDGEPERKRLKSEPPTSTAPAEDPADPKQTWDAFQSAAASAPRPVIEPQKMVKVEKRYRFAGEDIVSVVEVPEDSDDARTWPRWHAPGSPDAPESTVPSSPASAPAEPPSAGPSTAPATSDTAPAPSKPRPGPRKRKTVLMDPTSKPKPKKLSTLDKSALDWQAHVSSTDGMRDDLDAARRSGDGYLDRVGFLERVGERREAELEKVLAKRKRGGTMLDNSLLDAEGQLQYMNTAFMIILRKSKTTRRDAPNLKHCWICGSCTSSASPYSRIDPTTRAPAWRLQWHRESIYTRRDGRSVLRRKLKGGSDGARAVSFALGQLYPALGAFEVHVVLPEVALVTPYISEAALYTKMAVIRARATVHGDLLARDCALKPYDISLDEYVAVSVEPSDRYLDTYYHTYITTLNMTKASVFIQEIGHARAPALLMAVTRDSP</sequence>
<organism evidence="5 6">
    <name type="scientific">Exidia glandulosa HHB12029</name>
    <dbReference type="NCBI Taxonomy" id="1314781"/>
    <lineage>
        <taxon>Eukaryota</taxon>
        <taxon>Fungi</taxon>
        <taxon>Dikarya</taxon>
        <taxon>Basidiomycota</taxon>
        <taxon>Agaricomycotina</taxon>
        <taxon>Agaricomycetes</taxon>
        <taxon>Auriculariales</taxon>
        <taxon>Exidiaceae</taxon>
        <taxon>Exidia</taxon>
    </lineage>
</organism>
<dbReference type="PROSITE" id="PS51279">
    <property type="entry name" value="BCNT_C"/>
    <property type="match status" value="1"/>
</dbReference>
<dbReference type="PANTHER" id="PTHR48407">
    <property type="entry name" value="CRANIOFACIAL DEVELOPMENT PROTEIN 1"/>
    <property type="match status" value="1"/>
</dbReference>
<dbReference type="Proteomes" id="UP000077266">
    <property type="component" value="Unassembled WGS sequence"/>
</dbReference>
<feature type="domain" description="BCNT-C" evidence="4">
    <location>
        <begin position="164"/>
        <end position="244"/>
    </location>
</feature>
<evidence type="ECO:0000313" key="6">
    <source>
        <dbReference type="Proteomes" id="UP000077266"/>
    </source>
</evidence>
<name>A0A165F755_EXIGL</name>